<feature type="transmembrane region" description="Helical" evidence="10">
    <location>
        <begin position="383"/>
        <end position="403"/>
    </location>
</feature>
<dbReference type="Proteomes" id="UP001146469">
    <property type="component" value="Unassembled WGS sequence"/>
</dbReference>
<feature type="compositionally biased region" description="Gly residues" evidence="9">
    <location>
        <begin position="487"/>
        <end position="510"/>
    </location>
</feature>
<evidence type="ECO:0000256" key="8">
    <source>
        <dbReference type="PROSITE-ProRule" id="PRU10141"/>
    </source>
</evidence>
<dbReference type="Gene3D" id="3.30.200.20">
    <property type="entry name" value="Phosphorylase Kinase, domain 1"/>
    <property type="match status" value="1"/>
</dbReference>
<feature type="region of interest" description="Disordered" evidence="9">
    <location>
        <begin position="406"/>
        <end position="553"/>
    </location>
</feature>
<dbReference type="InterPro" id="IPR011009">
    <property type="entry name" value="Kinase-like_dom_sf"/>
</dbReference>
<keyword evidence="10" id="KW-1133">Transmembrane helix</keyword>
<proteinExistence type="inferred from homology"/>
<evidence type="ECO:0000256" key="10">
    <source>
        <dbReference type="SAM" id="Phobius"/>
    </source>
</evidence>
<feature type="compositionally biased region" description="Polar residues" evidence="9">
    <location>
        <begin position="512"/>
        <end position="533"/>
    </location>
</feature>
<dbReference type="GO" id="GO:0004674">
    <property type="term" value="F:protein serine/threonine kinase activity"/>
    <property type="evidence" value="ECO:0007669"/>
    <property type="project" value="UniProtKB-KW"/>
</dbReference>
<feature type="domain" description="Protein kinase" evidence="11">
    <location>
        <begin position="23"/>
        <end position="283"/>
    </location>
</feature>
<keyword evidence="10" id="KW-0812">Transmembrane</keyword>
<evidence type="ECO:0000256" key="5">
    <source>
        <dbReference type="ARBA" id="ARBA00022741"/>
    </source>
</evidence>
<dbReference type="InterPro" id="IPR017441">
    <property type="entry name" value="Protein_kinase_ATP_BS"/>
</dbReference>
<accession>A0A9X3LLK2</accession>
<keyword evidence="3" id="KW-0723">Serine/threonine-protein kinase</keyword>
<keyword evidence="5 8" id="KW-0547">Nucleotide-binding</keyword>
<dbReference type="EC" id="2.7.11.1" evidence="2"/>
<evidence type="ECO:0000313" key="13">
    <source>
        <dbReference type="Proteomes" id="UP001146469"/>
    </source>
</evidence>
<dbReference type="PROSITE" id="PS00107">
    <property type="entry name" value="PROTEIN_KINASE_ATP"/>
    <property type="match status" value="1"/>
</dbReference>
<evidence type="ECO:0000256" key="3">
    <source>
        <dbReference type="ARBA" id="ARBA00022527"/>
    </source>
</evidence>
<evidence type="ECO:0000256" key="9">
    <source>
        <dbReference type="SAM" id="MobiDB-lite"/>
    </source>
</evidence>
<dbReference type="SMART" id="SM00220">
    <property type="entry name" value="S_TKc"/>
    <property type="match status" value="1"/>
</dbReference>
<dbReference type="InterPro" id="IPR050660">
    <property type="entry name" value="NEK_Ser/Thr_kinase"/>
</dbReference>
<evidence type="ECO:0000256" key="6">
    <source>
        <dbReference type="ARBA" id="ARBA00022777"/>
    </source>
</evidence>
<dbReference type="Gene3D" id="1.10.510.10">
    <property type="entry name" value="Transferase(Phosphotransferase) domain 1"/>
    <property type="match status" value="1"/>
</dbReference>
<feature type="binding site" evidence="8">
    <location>
        <position position="52"/>
    </location>
    <ligand>
        <name>ATP</name>
        <dbReference type="ChEBI" id="CHEBI:30616"/>
    </ligand>
</feature>
<dbReference type="PROSITE" id="PS00108">
    <property type="entry name" value="PROTEIN_KINASE_ST"/>
    <property type="match status" value="1"/>
</dbReference>
<evidence type="ECO:0000256" key="4">
    <source>
        <dbReference type="ARBA" id="ARBA00022679"/>
    </source>
</evidence>
<dbReference type="RefSeq" id="WP_269944750.1">
    <property type="nucleotide sequence ID" value="NZ_JAKMUT010000007.1"/>
</dbReference>
<comment type="similarity">
    <text evidence="1">Belongs to the protein kinase superfamily. NEK Ser/Thr protein kinase family. NIMA subfamily.</text>
</comment>
<evidence type="ECO:0000256" key="2">
    <source>
        <dbReference type="ARBA" id="ARBA00012513"/>
    </source>
</evidence>
<organism evidence="12 13">
    <name type="scientific">Corynebacterium evansiae</name>
    <dbReference type="NCBI Taxonomy" id="2913499"/>
    <lineage>
        <taxon>Bacteria</taxon>
        <taxon>Bacillati</taxon>
        <taxon>Actinomycetota</taxon>
        <taxon>Actinomycetes</taxon>
        <taxon>Mycobacteriales</taxon>
        <taxon>Corynebacteriaceae</taxon>
        <taxon>Corynebacterium</taxon>
    </lineage>
</organism>
<keyword evidence="6 12" id="KW-0418">Kinase</keyword>
<reference evidence="12" key="1">
    <citation type="submission" date="2022-02" db="EMBL/GenBank/DDBJ databases">
        <title>Corynebacterium sp. from urogenital microbiome.</title>
        <authorList>
            <person name="Cappelli E.A."/>
            <person name="Ribeiro T.G."/>
            <person name="Peixe L."/>
        </authorList>
    </citation>
    <scope>NUCLEOTIDE SEQUENCE</scope>
    <source>
        <strain evidence="12">C8Ua_174</strain>
    </source>
</reference>
<name>A0A9X3LLK2_9CORY</name>
<keyword evidence="4" id="KW-0808">Transferase</keyword>
<feature type="compositionally biased region" description="Low complexity" evidence="9">
    <location>
        <begin position="349"/>
        <end position="358"/>
    </location>
</feature>
<dbReference type="GO" id="GO:0005524">
    <property type="term" value="F:ATP binding"/>
    <property type="evidence" value="ECO:0007669"/>
    <property type="project" value="UniProtKB-UniRule"/>
</dbReference>
<dbReference type="PANTHER" id="PTHR43671:SF13">
    <property type="entry name" value="SERINE_THREONINE-PROTEIN KINASE NEK2"/>
    <property type="match status" value="1"/>
</dbReference>
<dbReference type="CDD" id="cd14014">
    <property type="entry name" value="STKc_PknB_like"/>
    <property type="match status" value="1"/>
</dbReference>
<keyword evidence="13" id="KW-1185">Reference proteome</keyword>
<feature type="compositionally biased region" description="Gly residues" evidence="9">
    <location>
        <begin position="334"/>
        <end position="346"/>
    </location>
</feature>
<evidence type="ECO:0000256" key="1">
    <source>
        <dbReference type="ARBA" id="ARBA00010886"/>
    </source>
</evidence>
<feature type="compositionally biased region" description="Low complexity" evidence="9">
    <location>
        <begin position="414"/>
        <end position="427"/>
    </location>
</feature>
<keyword evidence="10" id="KW-0472">Membrane</keyword>
<feature type="region of interest" description="Disordered" evidence="9">
    <location>
        <begin position="288"/>
        <end position="358"/>
    </location>
</feature>
<dbReference type="PROSITE" id="PS50011">
    <property type="entry name" value="PROTEIN_KINASE_DOM"/>
    <property type="match status" value="1"/>
</dbReference>
<evidence type="ECO:0000259" key="11">
    <source>
        <dbReference type="PROSITE" id="PS50011"/>
    </source>
</evidence>
<dbReference type="SUPFAM" id="SSF56112">
    <property type="entry name" value="Protein kinase-like (PK-like)"/>
    <property type="match status" value="1"/>
</dbReference>
<dbReference type="FunFam" id="1.10.510.10:FF:000021">
    <property type="entry name" value="Serine/threonine protein kinase"/>
    <property type="match status" value="1"/>
</dbReference>
<sequence length="553" mass="57773">MSDSRQPDRTEIERTQRLLGERFELQWIIGRGGMSTVWLAHDVEKLRDVAVKILKPEYTENEEFRARFRNEASAAQDLDSPNVVRTYESGEVEDPDNGTVFCYIIMEYIRGESLADVLSRESSLPQNLALDVLTQTAAGLKAIHEAGLVHRDIKPGNLLITSDGFVKITDFGIAKAAAAVPLTRTGMVVGTAQYVSPEQAQGDQVGPASDVYSLGVVGFEMLAGYRPFSGESTVSVAIKHISETPPELPEEVDPNLRELIKVCLRKNPRTRYADGAELVAATVMVAEGKQPPSPHNVPNVSTEPHPLTEQLGNVASGPGTRVPSASGPEYGPEHGPGPGQGSGYPGPSGPAAGAGAPATGAGYPATARGAGGAQGASPRKNRLIIAVLALVSILALALATFLLTSGGDEEAPDPSTMTVTNEVTTSPTEEEEAPTNPGGNAPAPVNPVPTDTTNGPEPAPGTETTSEPPETSDEREPSFPTLPTIPNGGGRGNGNDDGNGGNGGQGGNGGNHNTARPNQPGRPQTNDNATSADNDIPAELRNREADPESQPVL</sequence>
<dbReference type="InterPro" id="IPR008271">
    <property type="entry name" value="Ser/Thr_kinase_AS"/>
</dbReference>
<protein>
    <recommendedName>
        <fullName evidence="2">non-specific serine/threonine protein kinase</fullName>
        <ecNumber evidence="2">2.7.11.1</ecNumber>
    </recommendedName>
</protein>
<feature type="compositionally biased region" description="Low complexity" evidence="9">
    <location>
        <begin position="434"/>
        <end position="469"/>
    </location>
</feature>
<dbReference type="PANTHER" id="PTHR43671">
    <property type="entry name" value="SERINE/THREONINE-PROTEIN KINASE NEK"/>
    <property type="match status" value="1"/>
</dbReference>
<dbReference type="InterPro" id="IPR000719">
    <property type="entry name" value="Prot_kinase_dom"/>
</dbReference>
<gene>
    <name evidence="12" type="ORF">L8V00_08490</name>
</gene>
<dbReference type="Pfam" id="PF00069">
    <property type="entry name" value="Pkinase"/>
    <property type="match status" value="1"/>
</dbReference>
<evidence type="ECO:0000313" key="12">
    <source>
        <dbReference type="EMBL" id="MCZ9290237.1"/>
    </source>
</evidence>
<evidence type="ECO:0000256" key="7">
    <source>
        <dbReference type="ARBA" id="ARBA00022840"/>
    </source>
</evidence>
<comment type="caution">
    <text evidence="12">The sequence shown here is derived from an EMBL/GenBank/DDBJ whole genome shotgun (WGS) entry which is preliminary data.</text>
</comment>
<dbReference type="AlphaFoldDB" id="A0A9X3LLK2"/>
<keyword evidence="7 8" id="KW-0067">ATP-binding</keyword>
<dbReference type="EMBL" id="JAKMUT010000007">
    <property type="protein sequence ID" value="MCZ9290237.1"/>
    <property type="molecule type" value="Genomic_DNA"/>
</dbReference>